<evidence type="ECO:0000313" key="2">
    <source>
        <dbReference type="EMBL" id="KAK5999266.1"/>
    </source>
</evidence>
<comment type="caution">
    <text evidence="2">The sequence shown here is derived from an EMBL/GenBank/DDBJ whole genome shotgun (WGS) entry which is preliminary data.</text>
</comment>
<dbReference type="Proteomes" id="UP001338125">
    <property type="component" value="Unassembled WGS sequence"/>
</dbReference>
<accession>A0ABR0T4A8</accession>
<proteinExistence type="predicted"/>
<evidence type="ECO:0000313" key="3">
    <source>
        <dbReference type="Proteomes" id="UP001338125"/>
    </source>
</evidence>
<evidence type="ECO:0000256" key="1">
    <source>
        <dbReference type="SAM" id="SignalP"/>
    </source>
</evidence>
<keyword evidence="1" id="KW-0732">Signal</keyword>
<gene>
    <name evidence="2" type="ORF">PT974_01659</name>
</gene>
<reference evidence="2 3" key="1">
    <citation type="submission" date="2024-01" db="EMBL/GenBank/DDBJ databases">
        <title>Complete genome of Cladobotryum mycophilum ATHUM6906.</title>
        <authorList>
            <person name="Christinaki A.C."/>
            <person name="Myridakis A.I."/>
            <person name="Kouvelis V.N."/>
        </authorList>
    </citation>
    <scope>NUCLEOTIDE SEQUENCE [LARGE SCALE GENOMIC DNA]</scope>
    <source>
        <strain evidence="2 3">ATHUM6906</strain>
    </source>
</reference>
<sequence>MHCSGILYLAFASVTLGQSSRRLVQLFNDADFKGGNMVVFQDFAVDCVNLDAKFRDKVRSIKLFTLASCQLFIKEKFEELKLATSKSHRSLPGPSEVGTIRCVVALNMASLSQD</sequence>
<organism evidence="2 3">
    <name type="scientific">Cladobotryum mycophilum</name>
    <dbReference type="NCBI Taxonomy" id="491253"/>
    <lineage>
        <taxon>Eukaryota</taxon>
        <taxon>Fungi</taxon>
        <taxon>Dikarya</taxon>
        <taxon>Ascomycota</taxon>
        <taxon>Pezizomycotina</taxon>
        <taxon>Sordariomycetes</taxon>
        <taxon>Hypocreomycetidae</taxon>
        <taxon>Hypocreales</taxon>
        <taxon>Hypocreaceae</taxon>
        <taxon>Cladobotryum</taxon>
    </lineage>
</organism>
<keyword evidence="3" id="KW-1185">Reference proteome</keyword>
<dbReference type="EMBL" id="JAVFKD010000001">
    <property type="protein sequence ID" value="KAK5999266.1"/>
    <property type="molecule type" value="Genomic_DNA"/>
</dbReference>
<name>A0ABR0T4A8_9HYPO</name>
<feature type="chain" id="PRO_5045672333" evidence="1">
    <location>
        <begin position="18"/>
        <end position="114"/>
    </location>
</feature>
<feature type="signal peptide" evidence="1">
    <location>
        <begin position="1"/>
        <end position="17"/>
    </location>
</feature>
<protein>
    <submittedName>
        <fullName evidence="2">Uncharacterized protein</fullName>
    </submittedName>
</protein>